<organism evidence="7 8">
    <name type="scientific">Clavibacter nebraskensis</name>
    <dbReference type="NCBI Taxonomy" id="31963"/>
    <lineage>
        <taxon>Bacteria</taxon>
        <taxon>Bacillati</taxon>
        <taxon>Actinomycetota</taxon>
        <taxon>Actinomycetes</taxon>
        <taxon>Micrococcales</taxon>
        <taxon>Microbacteriaceae</taxon>
        <taxon>Clavibacter</taxon>
    </lineage>
</organism>
<protein>
    <submittedName>
        <fullName evidence="7">FUSC family protein</fullName>
    </submittedName>
</protein>
<evidence type="ECO:0000256" key="4">
    <source>
        <dbReference type="ARBA" id="ARBA00023136"/>
    </source>
</evidence>
<keyword evidence="4 5" id="KW-0472">Membrane</keyword>
<accession>A0A399NQ98</accession>
<evidence type="ECO:0000256" key="2">
    <source>
        <dbReference type="ARBA" id="ARBA00022692"/>
    </source>
</evidence>
<evidence type="ECO:0000256" key="1">
    <source>
        <dbReference type="ARBA" id="ARBA00004141"/>
    </source>
</evidence>
<proteinExistence type="predicted"/>
<evidence type="ECO:0000313" key="7">
    <source>
        <dbReference type="EMBL" id="RII96041.1"/>
    </source>
</evidence>
<feature type="transmembrane region" description="Helical" evidence="5">
    <location>
        <begin position="49"/>
        <end position="72"/>
    </location>
</feature>
<evidence type="ECO:0000256" key="5">
    <source>
        <dbReference type="SAM" id="Phobius"/>
    </source>
</evidence>
<keyword evidence="3 5" id="KW-1133">Transmembrane helix</keyword>
<reference evidence="7 8" key="1">
    <citation type="submission" date="2018-08" db="EMBL/GenBank/DDBJ databases">
        <title>Genome Sequence of Clavibacter michiganensis Subspecies type strains, and the Atypical Peach-Colored Strains Isolated from Tomato.</title>
        <authorList>
            <person name="Osdaghi E."/>
            <person name="Portier P."/>
            <person name="Briand M."/>
            <person name="Jacques M.-A."/>
        </authorList>
    </citation>
    <scope>NUCLEOTIDE SEQUENCE [LARGE SCALE GENOMIC DNA]</scope>
    <source>
        <strain evidence="7 8">CFBP 7577</strain>
    </source>
</reference>
<name>A0A399NQ98_9MICO</name>
<evidence type="ECO:0000313" key="8">
    <source>
        <dbReference type="Proteomes" id="UP000265361"/>
    </source>
</evidence>
<comment type="caution">
    <text evidence="7">The sequence shown here is derived from an EMBL/GenBank/DDBJ whole genome shotgun (WGS) entry which is preliminary data.</text>
</comment>
<feature type="transmembrane region" description="Helical" evidence="5">
    <location>
        <begin position="79"/>
        <end position="97"/>
    </location>
</feature>
<feature type="non-terminal residue" evidence="7">
    <location>
        <position position="1"/>
    </location>
</feature>
<dbReference type="Proteomes" id="UP000265361">
    <property type="component" value="Unassembled WGS sequence"/>
</dbReference>
<dbReference type="AlphaFoldDB" id="A0A399NQ98"/>
<evidence type="ECO:0000256" key="3">
    <source>
        <dbReference type="ARBA" id="ARBA00022989"/>
    </source>
</evidence>
<feature type="domain" description="Integral membrane bound transporter" evidence="6">
    <location>
        <begin position="3"/>
        <end position="119"/>
    </location>
</feature>
<evidence type="ECO:0000259" key="6">
    <source>
        <dbReference type="Pfam" id="PF13515"/>
    </source>
</evidence>
<feature type="non-terminal residue" evidence="7">
    <location>
        <position position="119"/>
    </location>
</feature>
<dbReference type="EMBL" id="QWED01001174">
    <property type="protein sequence ID" value="RII96041.1"/>
    <property type="molecule type" value="Genomic_DNA"/>
</dbReference>
<dbReference type="InterPro" id="IPR049453">
    <property type="entry name" value="Memb_transporter_dom"/>
</dbReference>
<dbReference type="GO" id="GO:0016020">
    <property type="term" value="C:membrane"/>
    <property type="evidence" value="ECO:0007669"/>
    <property type="project" value="UniProtKB-SubCell"/>
</dbReference>
<dbReference type="Pfam" id="PF13515">
    <property type="entry name" value="FUSC_2"/>
    <property type="match status" value="1"/>
</dbReference>
<gene>
    <name evidence="7" type="ORF">DZF97_18105</name>
</gene>
<sequence length="119" mass="12085">FAHHVLGHDTPLLATTVTITSLGFVRDARPVRVLETAIGMTVGITLSEVLLLGIGRGAWQLFVIILATLLVARLLSSNAAFAVAAGVQAVLVALLPAPPGGVFVRSVDGLVGGAVALLA</sequence>
<keyword evidence="2 5" id="KW-0812">Transmembrane</keyword>
<comment type="subcellular location">
    <subcellularLocation>
        <location evidence="1">Membrane</location>
        <topology evidence="1">Multi-pass membrane protein</topology>
    </subcellularLocation>
</comment>